<dbReference type="InterPro" id="IPR005247">
    <property type="entry name" value="YbhB_YbcL/LppC-like"/>
</dbReference>
<dbReference type="InterPro" id="IPR011041">
    <property type="entry name" value="Quinoprot_gluc/sorb_DH_b-prop"/>
</dbReference>
<keyword evidence="5" id="KW-1185">Reference proteome</keyword>
<evidence type="ECO:0000313" key="6">
    <source>
        <dbReference type="Proteomes" id="UP000436801"/>
    </source>
</evidence>
<dbReference type="EMBL" id="WSUT01000005">
    <property type="protein sequence ID" value="MWC45042.1"/>
    <property type="molecule type" value="Genomic_DNA"/>
</dbReference>
<dbReference type="Proteomes" id="UP000436801">
    <property type="component" value="Unassembled WGS sequence"/>
</dbReference>
<gene>
    <name evidence="3" type="ORF">GQR91_15575</name>
    <name evidence="4" type="ORF">SAMN05216557_11810</name>
</gene>
<feature type="signal peptide" evidence="1">
    <location>
        <begin position="1"/>
        <end position="19"/>
    </location>
</feature>
<dbReference type="Gene3D" id="2.120.10.30">
    <property type="entry name" value="TolB, C-terminal domain"/>
    <property type="match status" value="1"/>
</dbReference>
<dbReference type="InterPro" id="IPR036610">
    <property type="entry name" value="PEBP-like_sf"/>
</dbReference>
<dbReference type="EMBL" id="FNBI01000018">
    <property type="protein sequence ID" value="SDG17368.1"/>
    <property type="molecule type" value="Genomic_DNA"/>
</dbReference>
<reference evidence="4 5" key="1">
    <citation type="submission" date="2016-10" db="EMBL/GenBank/DDBJ databases">
        <authorList>
            <person name="Varghese N."/>
            <person name="Submissions S."/>
        </authorList>
    </citation>
    <scope>NUCLEOTIDE SEQUENCE [LARGE SCALE GENOMIC DNA]</scope>
    <source>
        <strain evidence="4 5">S7-754</strain>
    </source>
</reference>
<feature type="domain" description="Pyrroloquinoline quinone-dependent pyranose dehydrogenase beta-propeller" evidence="2">
    <location>
        <begin position="52"/>
        <end position="392"/>
    </location>
</feature>
<evidence type="ECO:0000256" key="1">
    <source>
        <dbReference type="SAM" id="SignalP"/>
    </source>
</evidence>
<dbReference type="SUPFAM" id="SSF50952">
    <property type="entry name" value="Soluble quinoprotein glucose dehydrogenase"/>
    <property type="match status" value="1"/>
</dbReference>
<dbReference type="InterPro" id="IPR008914">
    <property type="entry name" value="PEBP"/>
</dbReference>
<dbReference type="RefSeq" id="WP_149683626.1">
    <property type="nucleotide sequence ID" value="NZ_FNBI01000018.1"/>
</dbReference>
<dbReference type="AlphaFoldDB" id="A0A1G7S2W7"/>
<dbReference type="Pfam" id="PF22807">
    <property type="entry name" value="TrAA12"/>
    <property type="match status" value="1"/>
</dbReference>
<name>A0A1G7S2W7_9SPHN</name>
<dbReference type="PANTHER" id="PTHR19328">
    <property type="entry name" value="HEDGEHOG-INTERACTING PROTEIN"/>
    <property type="match status" value="1"/>
</dbReference>
<dbReference type="Pfam" id="PF01161">
    <property type="entry name" value="PBP"/>
    <property type="match status" value="1"/>
</dbReference>
<organism evidence="4 5">
    <name type="scientific">Sphingomonas carotinifaciens</name>
    <dbReference type="NCBI Taxonomy" id="1166323"/>
    <lineage>
        <taxon>Bacteria</taxon>
        <taxon>Pseudomonadati</taxon>
        <taxon>Pseudomonadota</taxon>
        <taxon>Alphaproteobacteria</taxon>
        <taxon>Sphingomonadales</taxon>
        <taxon>Sphingomonadaceae</taxon>
        <taxon>Sphingomonas</taxon>
    </lineage>
</organism>
<evidence type="ECO:0000313" key="3">
    <source>
        <dbReference type="EMBL" id="MWC45042.1"/>
    </source>
</evidence>
<evidence type="ECO:0000313" key="5">
    <source>
        <dbReference type="Proteomes" id="UP000323502"/>
    </source>
</evidence>
<protein>
    <submittedName>
        <fullName evidence="4">Raf kinase inhibitor-like protein, YbhB/YbcL family</fullName>
    </submittedName>
    <submittedName>
        <fullName evidence="3">YbhB/YbcL family Raf kinase inhibitor-like protein</fullName>
    </submittedName>
</protein>
<evidence type="ECO:0000313" key="4">
    <source>
        <dbReference type="EMBL" id="SDG17368.1"/>
    </source>
</evidence>
<dbReference type="NCBIfam" id="TIGR00481">
    <property type="entry name" value="YbhB/YbcL family Raf kinase inhibitor-like protein"/>
    <property type="match status" value="1"/>
</dbReference>
<reference evidence="3 6" key="2">
    <citation type="submission" date="2019-12" db="EMBL/GenBank/DDBJ databases">
        <authorList>
            <person name="Zheng J."/>
        </authorList>
    </citation>
    <scope>NUCLEOTIDE SEQUENCE [LARGE SCALE GENOMIC DNA]</scope>
    <source>
        <strain evidence="3 6">DSM 27347</strain>
    </source>
</reference>
<dbReference type="OrthoDB" id="9770043at2"/>
<dbReference type="InterPro" id="IPR054539">
    <property type="entry name" value="Beta-prop_PDH"/>
</dbReference>
<keyword evidence="1" id="KW-0732">Signal</keyword>
<sequence>MNVAPLSLALILVASPAVAQGSPEDNDKRPVQAHFYELTPLKPGSDFVASLKLPRGYHASVWASGLGNTRVIAVAPDGSVYVSRRSEADIVRLVDANRDGRADGSPTVIVNRPGLHGLTIHDGMLYFMTAKEVFRAALRPDGGIGTVETLIDDLPDAGQHLNRTLAIGPDKMLYISAGSTCNACDESSQENATLIRASLDGKTRRVWASGLRNTIGFGWHPRTGELWGWDQGIDWLGNDLQREEVNKIERGKRYGWPYVFEDGKRNPQDEPPGGLTAAQWAAASTNPVVMHVAHSAGMQMAFHPGGGFGPDVAGDAFVALRGSWNRKPASGYELARIRFDANGQATRVETFVSGFMSRDGTGQYGRPCGVAVMRDGSILLSDDANGVIYRITYDGATGQAAPLAPPPGPMLDQAARGTNVPLALTRPETRSSGSARLNVSAAAFTANGAIPREHSEYGLGISPALNWTAVPNAASYAILAEDPDGSAKPVVHWVAWNVPAGTTQLPSGLQERDRLNGGPLEGIMQGASGRGTVGWYGPRPPKGDAPHHYHFQVLALDRQLDLPLGATRDQLLAAVAGHVIATGDLVGTYAEPK</sequence>
<evidence type="ECO:0000259" key="2">
    <source>
        <dbReference type="Pfam" id="PF22807"/>
    </source>
</evidence>
<proteinExistence type="predicted"/>
<dbReference type="CDD" id="cd00865">
    <property type="entry name" value="PEBP_bact_arch"/>
    <property type="match status" value="1"/>
</dbReference>
<dbReference type="Gene3D" id="3.90.280.10">
    <property type="entry name" value="PEBP-like"/>
    <property type="match status" value="1"/>
</dbReference>
<dbReference type="Proteomes" id="UP000323502">
    <property type="component" value="Unassembled WGS sequence"/>
</dbReference>
<dbReference type="InterPro" id="IPR011042">
    <property type="entry name" value="6-blade_b-propeller_TolB-like"/>
</dbReference>
<dbReference type="SUPFAM" id="SSF49777">
    <property type="entry name" value="PEBP-like"/>
    <property type="match status" value="1"/>
</dbReference>
<accession>A0A1G7S2W7</accession>
<feature type="chain" id="PRO_5033272788" evidence="1">
    <location>
        <begin position="20"/>
        <end position="593"/>
    </location>
</feature>
<dbReference type="PANTHER" id="PTHR19328:SF53">
    <property type="entry name" value="MEMBRANE PROTEIN"/>
    <property type="match status" value="1"/>
</dbReference>